<dbReference type="InterPro" id="IPR003594">
    <property type="entry name" value="HATPase_dom"/>
</dbReference>
<dbReference type="GO" id="GO:0016301">
    <property type="term" value="F:kinase activity"/>
    <property type="evidence" value="ECO:0007669"/>
    <property type="project" value="UniProtKB-KW"/>
</dbReference>
<accession>A0ABV6JD77</accession>
<evidence type="ECO:0000256" key="1">
    <source>
        <dbReference type="ARBA" id="ARBA00000085"/>
    </source>
</evidence>
<evidence type="ECO:0000256" key="3">
    <source>
        <dbReference type="ARBA" id="ARBA00012438"/>
    </source>
</evidence>
<dbReference type="Gene3D" id="3.30.565.10">
    <property type="entry name" value="Histidine kinase-like ATPase, C-terminal domain"/>
    <property type="match status" value="1"/>
</dbReference>
<evidence type="ECO:0000256" key="8">
    <source>
        <dbReference type="ARBA" id="ARBA00022741"/>
    </source>
</evidence>
<dbReference type="Pfam" id="PF02518">
    <property type="entry name" value="HATPase_c"/>
    <property type="match status" value="1"/>
</dbReference>
<dbReference type="SUPFAM" id="SSF55874">
    <property type="entry name" value="ATPase domain of HSP90 chaperone/DNA topoisomerase II/histidine kinase"/>
    <property type="match status" value="1"/>
</dbReference>
<dbReference type="PRINTS" id="PR00344">
    <property type="entry name" value="BCTRLSENSOR"/>
</dbReference>
<protein>
    <recommendedName>
        <fullName evidence="3">histidine kinase</fullName>
        <ecNumber evidence="3">2.7.13.3</ecNumber>
    </recommendedName>
</protein>
<dbReference type="InterPro" id="IPR036097">
    <property type="entry name" value="HisK_dim/P_sf"/>
</dbReference>
<dbReference type="InterPro" id="IPR003661">
    <property type="entry name" value="HisK_dim/P_dom"/>
</dbReference>
<evidence type="ECO:0000256" key="6">
    <source>
        <dbReference type="ARBA" id="ARBA00022679"/>
    </source>
</evidence>
<comment type="subcellular location">
    <subcellularLocation>
        <location evidence="2">Cell membrane</location>
        <topology evidence="2">Multi-pass membrane protein</topology>
    </subcellularLocation>
</comment>
<dbReference type="RefSeq" id="WP_204820498.1">
    <property type="nucleotide sequence ID" value="NZ_JANHOF010000013.1"/>
</dbReference>
<keyword evidence="6" id="KW-0808">Transferase</keyword>
<reference evidence="18 19" key="1">
    <citation type="submission" date="2024-09" db="EMBL/GenBank/DDBJ databases">
        <authorList>
            <person name="Sun Q."/>
            <person name="Mori K."/>
        </authorList>
    </citation>
    <scope>NUCLEOTIDE SEQUENCE [LARGE SCALE GENOMIC DNA]</scope>
    <source>
        <strain evidence="18 19">CCM 4839</strain>
    </source>
</reference>
<feature type="transmembrane region" description="Helical" evidence="15">
    <location>
        <begin position="61"/>
        <end position="81"/>
    </location>
</feature>
<keyword evidence="12" id="KW-0902">Two-component regulatory system</keyword>
<keyword evidence="19" id="KW-1185">Reference proteome</keyword>
<dbReference type="InterPro" id="IPR036890">
    <property type="entry name" value="HATPase_C_sf"/>
</dbReference>
<dbReference type="Pfam" id="PF00512">
    <property type="entry name" value="HisKA"/>
    <property type="match status" value="1"/>
</dbReference>
<dbReference type="SMART" id="SM00387">
    <property type="entry name" value="HATPase_c"/>
    <property type="match status" value="1"/>
</dbReference>
<evidence type="ECO:0000256" key="15">
    <source>
        <dbReference type="SAM" id="Phobius"/>
    </source>
</evidence>
<gene>
    <name evidence="18" type="ORF">ACFFJ8_21025</name>
</gene>
<keyword evidence="9 18" id="KW-0418">Kinase</keyword>
<evidence type="ECO:0000256" key="9">
    <source>
        <dbReference type="ARBA" id="ARBA00022777"/>
    </source>
</evidence>
<dbReference type="InterPro" id="IPR003660">
    <property type="entry name" value="HAMP_dom"/>
</dbReference>
<evidence type="ECO:0000259" key="16">
    <source>
        <dbReference type="PROSITE" id="PS50109"/>
    </source>
</evidence>
<dbReference type="SMART" id="SM00388">
    <property type="entry name" value="HisKA"/>
    <property type="match status" value="1"/>
</dbReference>
<evidence type="ECO:0000256" key="13">
    <source>
        <dbReference type="ARBA" id="ARBA00023136"/>
    </source>
</evidence>
<dbReference type="SUPFAM" id="SSF158472">
    <property type="entry name" value="HAMP domain-like"/>
    <property type="match status" value="1"/>
</dbReference>
<keyword evidence="13 15" id="KW-0472">Membrane</keyword>
<dbReference type="PROSITE" id="PS50885">
    <property type="entry name" value="HAMP"/>
    <property type="match status" value="1"/>
</dbReference>
<name>A0ABV6JD77_9BACL</name>
<evidence type="ECO:0000256" key="2">
    <source>
        <dbReference type="ARBA" id="ARBA00004651"/>
    </source>
</evidence>
<dbReference type="CDD" id="cd06225">
    <property type="entry name" value="HAMP"/>
    <property type="match status" value="1"/>
</dbReference>
<dbReference type="Pfam" id="PF00672">
    <property type="entry name" value="HAMP"/>
    <property type="match status" value="1"/>
</dbReference>
<dbReference type="PROSITE" id="PS50109">
    <property type="entry name" value="HIS_KIN"/>
    <property type="match status" value="1"/>
</dbReference>
<keyword evidence="5" id="KW-0597">Phosphoprotein</keyword>
<feature type="compositionally biased region" description="Low complexity" evidence="14">
    <location>
        <begin position="376"/>
        <end position="387"/>
    </location>
</feature>
<organism evidence="18 19">
    <name type="scientific">Paenibacillus mendelii</name>
    <dbReference type="NCBI Taxonomy" id="206163"/>
    <lineage>
        <taxon>Bacteria</taxon>
        <taxon>Bacillati</taxon>
        <taxon>Bacillota</taxon>
        <taxon>Bacilli</taxon>
        <taxon>Bacillales</taxon>
        <taxon>Paenibacillaceae</taxon>
        <taxon>Paenibacillus</taxon>
    </lineage>
</organism>
<dbReference type="Proteomes" id="UP001589818">
    <property type="component" value="Unassembled WGS sequence"/>
</dbReference>
<dbReference type="SUPFAM" id="SSF47384">
    <property type="entry name" value="Homodimeric domain of signal transducing histidine kinase"/>
    <property type="match status" value="1"/>
</dbReference>
<feature type="domain" description="HAMP" evidence="17">
    <location>
        <begin position="83"/>
        <end position="135"/>
    </location>
</feature>
<dbReference type="EC" id="2.7.13.3" evidence="3"/>
<dbReference type="CDD" id="cd00075">
    <property type="entry name" value="HATPase"/>
    <property type="match status" value="1"/>
</dbReference>
<comment type="caution">
    <text evidence="18">The sequence shown here is derived from an EMBL/GenBank/DDBJ whole genome shotgun (WGS) entry which is preliminary data.</text>
</comment>
<feature type="compositionally biased region" description="Polar residues" evidence="14">
    <location>
        <begin position="388"/>
        <end position="397"/>
    </location>
</feature>
<dbReference type="Gene3D" id="1.10.287.130">
    <property type="match status" value="1"/>
</dbReference>
<dbReference type="SMART" id="SM00304">
    <property type="entry name" value="HAMP"/>
    <property type="match status" value="1"/>
</dbReference>
<evidence type="ECO:0000256" key="14">
    <source>
        <dbReference type="SAM" id="MobiDB-lite"/>
    </source>
</evidence>
<dbReference type="EMBL" id="JBHLVF010000034">
    <property type="protein sequence ID" value="MFC0393840.1"/>
    <property type="molecule type" value="Genomic_DNA"/>
</dbReference>
<sequence length="397" mass="44629">MKRKLARTFLWKVLLAFLASLAALGLVLLAGYYLAGLILFFNPSSSSFITSLLRWVINNIGSIPVMSVTGVILFLVFFFLFSRSIITYIEEITLGLREIADGRLTHRIPVKSSDELGVVADNINRMAERLKHSIEEERSAVKAKNDLITGVSHDLRTPLTSIIGFLEYMENDRCRDEVEYRYYVNIVYGKSLGLKKLIDDLFEYTRVTSNEIPLQFERLDMNSFLRQLADEFVPVFEQADMTYHIEAGGEPLYIMADSDELVRVYENLFSNTIRYAKEGKQLDIEIASDERDVIVTFRNYGAPISAVDLPHLFERFYRVDKSRSKETGGSGLGLAITKSIVELHGGTIAVFSSKRQTEFVTRFPRVGESGEMRRPAAGAGVDAGSGARLQQTGEARG</sequence>
<keyword evidence="8" id="KW-0547">Nucleotide-binding</keyword>
<evidence type="ECO:0000256" key="4">
    <source>
        <dbReference type="ARBA" id="ARBA00022475"/>
    </source>
</evidence>
<dbReference type="InterPro" id="IPR004358">
    <property type="entry name" value="Sig_transdc_His_kin-like_C"/>
</dbReference>
<evidence type="ECO:0000256" key="5">
    <source>
        <dbReference type="ARBA" id="ARBA00022553"/>
    </source>
</evidence>
<feature type="domain" description="Histidine kinase" evidence="16">
    <location>
        <begin position="150"/>
        <end position="367"/>
    </location>
</feature>
<keyword evidence="4" id="KW-1003">Cell membrane</keyword>
<keyword evidence="10" id="KW-0067">ATP-binding</keyword>
<dbReference type="PANTHER" id="PTHR45528:SF1">
    <property type="entry name" value="SENSOR HISTIDINE KINASE CPXA"/>
    <property type="match status" value="1"/>
</dbReference>
<dbReference type="InterPro" id="IPR050398">
    <property type="entry name" value="HssS/ArlS-like"/>
</dbReference>
<dbReference type="InterPro" id="IPR005467">
    <property type="entry name" value="His_kinase_dom"/>
</dbReference>
<keyword evidence="11 15" id="KW-1133">Transmembrane helix</keyword>
<evidence type="ECO:0000313" key="18">
    <source>
        <dbReference type="EMBL" id="MFC0393840.1"/>
    </source>
</evidence>
<feature type="region of interest" description="Disordered" evidence="14">
    <location>
        <begin position="366"/>
        <end position="397"/>
    </location>
</feature>
<evidence type="ECO:0000256" key="7">
    <source>
        <dbReference type="ARBA" id="ARBA00022692"/>
    </source>
</evidence>
<proteinExistence type="predicted"/>
<comment type="catalytic activity">
    <reaction evidence="1">
        <text>ATP + protein L-histidine = ADP + protein N-phospho-L-histidine.</text>
        <dbReference type="EC" id="2.7.13.3"/>
    </reaction>
</comment>
<feature type="transmembrane region" description="Helical" evidence="15">
    <location>
        <begin position="12"/>
        <end position="41"/>
    </location>
</feature>
<evidence type="ECO:0000256" key="11">
    <source>
        <dbReference type="ARBA" id="ARBA00022989"/>
    </source>
</evidence>
<evidence type="ECO:0000313" key="19">
    <source>
        <dbReference type="Proteomes" id="UP001589818"/>
    </source>
</evidence>
<evidence type="ECO:0000256" key="10">
    <source>
        <dbReference type="ARBA" id="ARBA00022840"/>
    </source>
</evidence>
<keyword evidence="7 15" id="KW-0812">Transmembrane</keyword>
<evidence type="ECO:0000259" key="17">
    <source>
        <dbReference type="PROSITE" id="PS50885"/>
    </source>
</evidence>
<dbReference type="Gene3D" id="6.10.340.10">
    <property type="match status" value="1"/>
</dbReference>
<evidence type="ECO:0000256" key="12">
    <source>
        <dbReference type="ARBA" id="ARBA00023012"/>
    </source>
</evidence>
<dbReference type="CDD" id="cd00082">
    <property type="entry name" value="HisKA"/>
    <property type="match status" value="1"/>
</dbReference>
<dbReference type="PANTHER" id="PTHR45528">
    <property type="entry name" value="SENSOR HISTIDINE KINASE CPXA"/>
    <property type="match status" value="1"/>
</dbReference>